<dbReference type="Proteomes" id="UP001233172">
    <property type="component" value="Unassembled WGS sequence"/>
</dbReference>
<dbReference type="Pfam" id="PF00435">
    <property type="entry name" value="Spectrin"/>
    <property type="match status" value="9"/>
</dbReference>
<protein>
    <submittedName>
        <fullName evidence="8">Nesprin-1</fullName>
    </submittedName>
</protein>
<evidence type="ECO:0000256" key="5">
    <source>
        <dbReference type="ARBA" id="ARBA00023136"/>
    </source>
</evidence>
<dbReference type="CDD" id="cd00176">
    <property type="entry name" value="SPEC"/>
    <property type="match status" value="13"/>
</dbReference>
<dbReference type="InterPro" id="IPR052403">
    <property type="entry name" value="LINC-complex_assoc"/>
</dbReference>
<dbReference type="PANTHER" id="PTHR47535:SF1">
    <property type="entry name" value="NESPRIN-1"/>
    <property type="match status" value="1"/>
</dbReference>
<evidence type="ECO:0000256" key="2">
    <source>
        <dbReference type="ARBA" id="ARBA00022692"/>
    </source>
</evidence>
<evidence type="ECO:0000256" key="1">
    <source>
        <dbReference type="ARBA" id="ARBA00004370"/>
    </source>
</evidence>
<dbReference type="GO" id="GO:0005640">
    <property type="term" value="C:nuclear outer membrane"/>
    <property type="evidence" value="ECO:0007669"/>
    <property type="project" value="TreeGrafter"/>
</dbReference>
<name>A0AAD8B595_BIOPF</name>
<feature type="coiled-coil region" evidence="6">
    <location>
        <begin position="1102"/>
        <end position="1129"/>
    </location>
</feature>
<feature type="compositionally biased region" description="Basic and acidic residues" evidence="7">
    <location>
        <begin position="4206"/>
        <end position="4220"/>
    </location>
</feature>
<comment type="subcellular location">
    <subcellularLocation>
        <location evidence="1">Membrane</location>
    </subcellularLocation>
</comment>
<feature type="coiled-coil region" evidence="6">
    <location>
        <begin position="745"/>
        <end position="808"/>
    </location>
</feature>
<keyword evidence="2" id="KW-0812">Transmembrane</keyword>
<dbReference type="SMART" id="SM00150">
    <property type="entry name" value="SPEC"/>
    <property type="match status" value="33"/>
</dbReference>
<evidence type="ECO:0000256" key="3">
    <source>
        <dbReference type="ARBA" id="ARBA00022737"/>
    </source>
</evidence>
<dbReference type="EMBL" id="JASAOG010000158">
    <property type="protein sequence ID" value="KAK0046935.1"/>
    <property type="molecule type" value="Genomic_DNA"/>
</dbReference>
<feature type="coiled-coil region" evidence="6">
    <location>
        <begin position="3337"/>
        <end position="3371"/>
    </location>
</feature>
<feature type="coiled-coil region" evidence="6">
    <location>
        <begin position="269"/>
        <end position="351"/>
    </location>
</feature>
<evidence type="ECO:0000256" key="7">
    <source>
        <dbReference type="SAM" id="MobiDB-lite"/>
    </source>
</evidence>
<feature type="non-terminal residue" evidence="8">
    <location>
        <position position="1"/>
    </location>
</feature>
<organism evidence="8 9">
    <name type="scientific">Biomphalaria pfeifferi</name>
    <name type="common">Bloodfluke planorb</name>
    <name type="synonym">Freshwater snail</name>
    <dbReference type="NCBI Taxonomy" id="112525"/>
    <lineage>
        <taxon>Eukaryota</taxon>
        <taxon>Metazoa</taxon>
        <taxon>Spiralia</taxon>
        <taxon>Lophotrochozoa</taxon>
        <taxon>Mollusca</taxon>
        <taxon>Gastropoda</taxon>
        <taxon>Heterobranchia</taxon>
        <taxon>Euthyneura</taxon>
        <taxon>Panpulmonata</taxon>
        <taxon>Hygrophila</taxon>
        <taxon>Lymnaeoidea</taxon>
        <taxon>Planorbidae</taxon>
        <taxon>Biomphalaria</taxon>
    </lineage>
</organism>
<keyword evidence="9" id="KW-1185">Reference proteome</keyword>
<dbReference type="GO" id="GO:0051015">
    <property type="term" value="F:actin filament binding"/>
    <property type="evidence" value="ECO:0007669"/>
    <property type="project" value="TreeGrafter"/>
</dbReference>
<dbReference type="GO" id="GO:0034993">
    <property type="term" value="C:meiotic nuclear membrane microtubule tethering complex"/>
    <property type="evidence" value="ECO:0007669"/>
    <property type="project" value="TreeGrafter"/>
</dbReference>
<comment type="caution">
    <text evidence="8">The sequence shown here is derived from an EMBL/GenBank/DDBJ whole genome shotgun (WGS) entry which is preliminary data.</text>
</comment>
<dbReference type="PANTHER" id="PTHR47535">
    <property type="entry name" value="MUSCLE-SPECIFIC PROTEIN 300 KDA, ISOFORM G"/>
    <property type="match status" value="1"/>
</dbReference>
<reference evidence="8" key="1">
    <citation type="journal article" date="2023" name="PLoS Negl. Trop. Dis.">
        <title>A genome sequence for Biomphalaria pfeifferi, the major vector snail for the human-infecting parasite Schistosoma mansoni.</title>
        <authorList>
            <person name="Bu L."/>
            <person name="Lu L."/>
            <person name="Laidemitt M.R."/>
            <person name="Zhang S.M."/>
            <person name="Mutuku M."/>
            <person name="Mkoji G."/>
            <person name="Steinauer M."/>
            <person name="Loker E.S."/>
        </authorList>
    </citation>
    <scope>NUCLEOTIDE SEQUENCE</scope>
    <source>
        <strain evidence="8">KasaAsao</strain>
    </source>
</reference>
<feature type="coiled-coil region" evidence="6">
    <location>
        <begin position="1375"/>
        <end position="1402"/>
    </location>
</feature>
<feature type="region of interest" description="Disordered" evidence="7">
    <location>
        <begin position="4206"/>
        <end position="4309"/>
    </location>
</feature>
<gene>
    <name evidence="8" type="ORF">Bpfe_023658</name>
</gene>
<feature type="compositionally biased region" description="Gly residues" evidence="7">
    <location>
        <begin position="4257"/>
        <end position="4266"/>
    </location>
</feature>
<feature type="coiled-coil region" evidence="6">
    <location>
        <begin position="1838"/>
        <end position="1865"/>
    </location>
</feature>
<dbReference type="Gene3D" id="1.20.58.60">
    <property type="match status" value="21"/>
</dbReference>
<keyword evidence="4" id="KW-1133">Transmembrane helix</keyword>
<proteinExistence type="predicted"/>
<keyword evidence="3" id="KW-0677">Repeat</keyword>
<feature type="coiled-coil region" evidence="6">
    <location>
        <begin position="2244"/>
        <end position="2290"/>
    </location>
</feature>
<keyword evidence="6" id="KW-0175">Coiled coil</keyword>
<feature type="coiled-coil region" evidence="6">
    <location>
        <begin position="386"/>
        <end position="458"/>
    </location>
</feature>
<feature type="coiled-coil region" evidence="6">
    <location>
        <begin position="2624"/>
        <end position="2658"/>
    </location>
</feature>
<feature type="coiled-coil region" evidence="6">
    <location>
        <begin position="2409"/>
        <end position="2549"/>
    </location>
</feature>
<dbReference type="GO" id="GO:0005737">
    <property type="term" value="C:cytoplasm"/>
    <property type="evidence" value="ECO:0007669"/>
    <property type="project" value="TreeGrafter"/>
</dbReference>
<dbReference type="InterPro" id="IPR018159">
    <property type="entry name" value="Spectrin/alpha-actinin"/>
</dbReference>
<keyword evidence="5" id="KW-0472">Membrane</keyword>
<evidence type="ECO:0000313" key="8">
    <source>
        <dbReference type="EMBL" id="KAK0046935.1"/>
    </source>
</evidence>
<sequence>SIREEVYSHNPEYEQLRELGRQIMHADPTKAAAIQQQLNQVSAAWEEIQGIIADKHQQFNGVANLWQQYNDAKQGVIKIVSDTDPLVQQDLAFNNQEDVKKSLEQHKNAEFELHANQTLLDHMNTKGVQLMEDLKNIPGFDYSGMENDLDEVNLQWETSNAVINEHKENLEAQLVCWDQIKSGEDEVKAWINSMVNKLDDSVKHFDDAVSVEARLAKFKDEAPYYEEVMKEMNQKLRDLQDLNTSKSVPTLIASHQDIQKQFQKAGSLANQLESMMTTFTDEHQGLQQEMEEETQWMNELKEALSKCDDVSGSKEDLIKRYEDSKHLLQELASHQRNIAAIQNKTDALQKKYPSSETVSLAKDGNVVSKKFESLTQRAERIQSSLIGQLEQQCSEAQQQQMRWLNNAKEKVAWCGDIAGDKYSIEAKLATIKDLKASIQEGEQKRQEAINRLDAIKSLLPKSKQVEFETSHKQMEKEWQNMLMSLNQTQSKLENSLEQWQEHDQKYEVLSQWLKDVESNMRLETALKPDLSGKKEQLEFLKALEQSVQTHRSEIEGIRDTAQEISNISGDSRTLSYAGQLVTRYQSLASLVKEQLDKCKQNIEDHIVYEKSQKAAADWLKSARQQLEQCASVTGDEDSLNTKLKILQSLIASKENGASIFNTAIEAGEKLYPNTANEGRESIRRELRGLRESWEMFNDNLNETQRQLDSSRMQWQSFDENFDQLYQWVQDVESKVEIEPELKSSLQEKKALLQNYKTKYQDIKSHQKMIDSISDKGSALSSSQVRNKLAQLNNKYQILCKNAENCSQKAENFVDEHQQYQDLYQHCRDWMHSTSDKVAVCSELGGDKQALQNRLERLKEIVSTYKDGEMKIKEAHKQGHATLTHTSPSGQANIRHELESLSSDWEQLVNRINQSQEDLMHAINALDLYDGSCEVLNKWLKETESKFKDCDLKTTLRDKALQAETFKVLQKEILSKQDQINNLQNMAAQVQTSDPRLASYSTQLATKYEALKNLARETIAKWEDYVEEHKVFEENYTQCIEWVDTLRKRLQVCSDLAGDKQDVEERIFKLQELSAERDEGANHVHQTTEIGERLYANTSSQGRDMIRQDIRNLRDDWEALRDEISDVQRKLDLNLNQWSSYDENFEIFQKWLLDMEVKLKEDAELKATLPEKKAQLQNHKVRHQDILSREHIIDNLTEKAQALTQSAPSAKVKKFVGELKRKYETICQTSKGILDKLETTMRDHQQYQDVSQDFTDWLNSARERLAACSDRSGDKLSLQGKRERLKEISSNVKEGERKLNLTQQLGAATAHNTSTQGRDVLQRELDHFQREWKDYLNLMHHTETSLDQTMSMWGDFEAKFEQFAEWLMKIEQKVKGHELKNTLKEKQAQVETFKRQREEILSHQTEIDKFTDDAQSLMHTSSDVRLSSQVTQLTNKYQGLLSLVKDLISKWEKYVQDNQMYDSRMEELKNWMNVANQKLSQCAQPVKDQGSLEEKRALVQMLFTEKDHGHQKLMSTLESGEKLSPDTAAVGREKVRGELRGAKQEWEDFLAGLNDAQRHVDSYMHQWSSYTDGQDQMLRWMAETEAALRADVELKNTLQEKRVQLQAQRSLLQDVVSHKRLVDSVIEKAQGVIKTTANPEVSDFITSVSSRYEKLNSDVKAMIQRSEQHVGVHQQYQTSMQAAVDWLSSMKDKQSLCADTTGDKHTVKNKLERLGELINSMPAGASKVKECENLAQSTMDTTSLKGRQVIQSDLDVLRSDWEDYTNKLSSLKESLEQALRYWNMYDSNYQQHADWLKACEKQIKDCPLKSTLEEKRELLSKYQHLLIYFEDMDNMFRDERELLHEIKSQQRDIDKFTDETQTLQQLTSESRVGTFVSQLTARYQALISSGKELVKKHEQSVEDHEVYKSKYTECSQWLDKAKKKFSECSETAGTRAELEDHLEKIQDLVHERDIGSTKLNSCIEIGEKVYPNTHPDGREVIRQELCKLKLGYENLFDELSTVQRKLEVSLVQWTSFDESNGQVEQWLRQMESQLEGQTPMKATLEEKKSQLHNYRALQQDVLSYQRIIDSISEKASSLTQNSADREMARFISQTGTRYKKLNSAAKERVSLYENFVTEHQQYNDLYNECVEWLNSIRERLSACSDLSGDKNAIQSRLDKIQKHFDILTTKTEGEPKVKRVLELADQILPHTAAQGKEVILRETEALKDDWEAFIKALTKTKKELEMCMEKWKDFKSWNEKCSSWLKDLDSQLRDVELRATLQQKQTQLDKIKELQIVVANHQKDLDSLSDAAQDLVRISADSRIMSQASQLTTKHQTDTINIKELCRRWGQYVADHQTYNQDYEQCKTWLNQMKRKVANILDTSGDKTTVQERLKQVLDLMNEKEEGLHLLQVALDSLQAVLPNTSVIGRDDLRREMQALQQDYDSLSADINDAKTQLDGTLAQWTVYDDSVEQLQRWLKDLESQIESDSQLQNTLQEKKLQLDRVKVLQLNISSQQSTIDNLNEKALTLKKTSQDSNLGAQIAQVVARYEKLVKKAKNVNEQCEKNLRDHQIYRDTYMDTSDWLGTSMDKLSLCSDVRGDRHAIETQLHKVEELALTSDYGHKKLEETQQKSALVIPETSSHGKELIREEMDMLTKDFEEFETDLSDLTDTLTTLKDRWTRFEMFYEELSHWIKDTENTIKSDSDLKSSLEQKQVLLNSHKEAHEEIIQQQAAFDQLSEQAQILMQSSIDARISTQITQLRTRYLALITLSKDLLKRYEQTVQNHKYYSDAYARSRLWLDETQKKLAVCADTSGDRYTIQTQLEKLQEFLVIKEEGQIHLHTAVTWGEKSMATTSVEGREIIRNDLNKLQTDWDNLVSQVSDTKVLLESCLLQWSDYNVSNDQVLRWLKDMERRLRDATPKADLGEKKAELQRIKGLYQDIVSYEQMVESVTFKASDLAEKSPASRTTIDTSQIQSRYVSVKEQAKDLLAKSEQNVAHHQDFLDSCNSFASWLRTAFEKLTTCSDTYGEKSAIESKIDWAKSLLADLHEGSQRLAHAVRAGEATLPTTSASGQTKIRQEIQAMNREFEEFRVQLMQSQSDLEICLTRWDEFEHSYQEFGNWLRETEVLLRSELNLKSTLEEKKQHWEEYQLHFEDAISHQSSLDKVSEKAQALLLTNADAKTSHAITQLTTRYHGIISLAKDITSNLEVYYNHHKLYQHNLHLFNEWLKDIKQKLKLLDDDKGSKDLVHNKLLDIDEIQGALDQGHSILRTVLESCEKTLPNTNQRGAHIIRGEADNVKAEYENILTQVSSIKRRLEGAVTHWDDFDSMFHAMAEWMSDVEQRLGVSTDYKNDLPEKRSTLEKYKALQSDIQSHQDQLKRLEEKASQVKDSLPKSKTSELRNKYSSLVQHCKDIVGRVEEQVESHEEFRKSYFDCLDWLANTKHWLQRLADYSGDKRTLQDRLHQLREFKPELSQCQEMLKRTSELGEKLCRTTSSRGQDLVQKDVDSLHEDWKNFSVAFSEVERNLEASIAHWLELDDDQQTFTNWLERMESKVKNLLETKANYARKKSQLQEGEDLYDSILTHKSELSKIRDRGDLIAQRSSDIKVSNSLMQMSTRYQVLCSAAKTAVGKLREIMNDHRNYDEALDSASTWLKQINQKVLACSDSSGDWHTIQDRIEDIKDVTANMDEGLQKVNYVCDQAEKILPHTSLEGKKLIEEQVTELTNQWEDLNQAIADCTAMLEGVQQRWHEYEQYYGTLVKWVADIETVLRTNPEPLAQLPDRKNQLDRYRMILADIENHRRLVNELADRVANLEALCDNTDVGDSLVDIQERYSKLLDKASELVEMLQCGYDEHQSFFEAHQDCERWLMNMSHKLMAHNSLSTSSYELTTRQIDRHKLILQEIDDYRLTLDSINRLGQQLILNNARIPNLASQVHARLSNLEESYLNLQSTAHQIRMASLVSYSPNDQLDAVLKKWQSYKELLDSTHKYVTNEFPDWLAKAERNIPDTLEETQKQREATQAVLEKLYGMKQNLLTSLRQCQNVGSTEQLDKTEDTSESAVTQFAEEVHSQLASCISQAEKCLDHLRDMMKKWDSVDRMRQDLRHWLHSKQEHLEEIEKMPCKLHSEAAELDIKRLKAFQEEVKSRQADVEELQSFYKSLTQHNPSPADPVIRAIKDDWEELLGQLEMLIHDRETSMAQARALQLHHETIDEDLENYVRELERIDKEESSLQDKNNEIQRRRCRSTQTRFYGTGSDSDEDGPGHSPWKLPRGPQARGLGGSGGGARGLHPFPSTLMRTPRSALGRSPNTSRSNLRLRRRHNESQDLKAFKKSFAGANATLESESEESGYGDTLGEYTMHASSFDTHLDEPSMWMGSEHTPLTYIESESDNESTASYISGIFLPVDPKLQREKGTQTPGHAKTQTVELQETHNTITTQTEELPQSVAVQTLDTSFHSIGAQTKRKSRSRANMLRSLLSEVKDIKKQHGLDDSRDDISSIASDATTINREILETLTRDVAALKAASNQSSVANQTSTEHATQTIRFSEEEALQQSKMDEMLEDIRQLKAAHLSSEFDQRARPFYRATTPVRFEAPHSIPNHVPPEGEPMVNGHMYAVPQEIMAGRRRVTQEELNNISERLEKLNNYQIPRRHNPYVSPFATEVVTVPPPPPPAHPVIVQPTPALSPRRYRVREFTRSYDDIDMLSDDDYRSRRRRSHRGQGGVMERYHLDDAILEATRASKKLKIMSSKMKRNLRDELNRSRY</sequence>
<evidence type="ECO:0000256" key="4">
    <source>
        <dbReference type="ARBA" id="ARBA00022989"/>
    </source>
</evidence>
<accession>A0AAD8B595</accession>
<reference evidence="8" key="2">
    <citation type="submission" date="2023-04" db="EMBL/GenBank/DDBJ databases">
        <authorList>
            <person name="Bu L."/>
            <person name="Lu L."/>
            <person name="Laidemitt M.R."/>
            <person name="Zhang S.M."/>
            <person name="Mutuku M."/>
            <person name="Mkoji G."/>
            <person name="Steinauer M."/>
            <person name="Loker E.S."/>
        </authorList>
    </citation>
    <scope>NUCLEOTIDE SEQUENCE</scope>
    <source>
        <strain evidence="8">KasaAsao</strain>
        <tissue evidence="8">Whole Snail</tissue>
    </source>
</reference>
<feature type="coiled-coil region" evidence="6">
    <location>
        <begin position="840"/>
        <end position="867"/>
    </location>
</feature>
<evidence type="ECO:0000256" key="6">
    <source>
        <dbReference type="SAM" id="Coils"/>
    </source>
</evidence>
<dbReference type="GO" id="GO:0007097">
    <property type="term" value="P:nuclear migration"/>
    <property type="evidence" value="ECO:0007669"/>
    <property type="project" value="TreeGrafter"/>
</dbReference>
<evidence type="ECO:0000313" key="9">
    <source>
        <dbReference type="Proteomes" id="UP001233172"/>
    </source>
</evidence>
<dbReference type="InterPro" id="IPR002017">
    <property type="entry name" value="Spectrin_repeat"/>
</dbReference>
<dbReference type="SUPFAM" id="SSF46966">
    <property type="entry name" value="Spectrin repeat"/>
    <property type="match status" value="33"/>
</dbReference>